<keyword evidence="6" id="KW-0963">Cytoplasm</keyword>
<evidence type="ECO:0000256" key="8">
    <source>
        <dbReference type="ARBA" id="ARBA00023242"/>
    </source>
</evidence>
<feature type="region of interest" description="Disordered" evidence="9">
    <location>
        <begin position="104"/>
        <end position="133"/>
    </location>
</feature>
<dbReference type="GO" id="GO:0005737">
    <property type="term" value="C:cytoplasm"/>
    <property type="evidence" value="ECO:0007669"/>
    <property type="project" value="UniProtKB-SubCell"/>
</dbReference>
<evidence type="ECO:0000313" key="11">
    <source>
        <dbReference type="Proteomes" id="UP001179952"/>
    </source>
</evidence>
<dbReference type="GO" id="GO:0033588">
    <property type="term" value="C:elongator holoenzyme complex"/>
    <property type="evidence" value="ECO:0007669"/>
    <property type="project" value="InterPro"/>
</dbReference>
<feature type="compositionally biased region" description="Low complexity" evidence="9">
    <location>
        <begin position="379"/>
        <end position="394"/>
    </location>
</feature>
<proteinExistence type="inferred from homology"/>
<keyword evidence="7" id="KW-0819">tRNA processing</keyword>
<comment type="subcellular location">
    <subcellularLocation>
        <location evidence="2">Cytoplasm</location>
    </subcellularLocation>
    <subcellularLocation>
        <location evidence="1">Nucleus</location>
    </subcellularLocation>
</comment>
<sequence length="394" mass="43191">MASPTTHRPKPGSSFTRFTPSPPQPTTASSGGVKLGPNASAFISSGIPDLDKILGGGFMVGSLVMVMEDSEAPHHLLLLRNFMSQGLLHRHHLLFAGPTRDPRSFLGTLPGPSSSSSSSSVEDAGRGASLSPDQDEKGLRIAWQYRKYFGEKQSYESHHGKDIKQDFCSEFDLRKPLERHLLSGQSIDCLSLQDSPNLADLHDRCSTFLSGFPRITHIGSNEYEIQVCLAAPFHILEDALLFGYDAYTQDCLKTMEWDMLSFIRSLRGMLRSSNAVAVITFPSSILSPSVSKRWQHLADTLLSVRAVPDEDKDLAQLLTGYQDMIGLLHVHKVAQINTQVPVILEAMTYSLKLRRRRYLVLERLNQAPVDATGGGPYTSSGGCSGASKSSPLDF</sequence>
<comment type="caution">
    <text evidence="10">The sequence shown here is derived from an EMBL/GenBank/DDBJ whole genome shotgun (WGS) entry which is preliminary data.</text>
</comment>
<accession>A0AAV9BBJ0</accession>
<comment type="similarity">
    <text evidence="4">Belongs to the ELP4 family.</text>
</comment>
<dbReference type="CDD" id="cd19494">
    <property type="entry name" value="Elp4"/>
    <property type="match status" value="1"/>
</dbReference>
<dbReference type="GO" id="GO:0002098">
    <property type="term" value="P:tRNA wobble uridine modification"/>
    <property type="evidence" value="ECO:0007669"/>
    <property type="project" value="InterPro"/>
</dbReference>
<dbReference type="EMBL" id="JAUJYN010000004">
    <property type="protein sequence ID" value="KAK1273751.1"/>
    <property type="molecule type" value="Genomic_DNA"/>
</dbReference>
<protein>
    <recommendedName>
        <fullName evidence="5">Elongator complex protein 4</fullName>
    </recommendedName>
</protein>
<keyword evidence="11" id="KW-1185">Reference proteome</keyword>
<evidence type="ECO:0000256" key="4">
    <source>
        <dbReference type="ARBA" id="ARBA00007573"/>
    </source>
</evidence>
<dbReference type="InterPro" id="IPR008728">
    <property type="entry name" value="Elongator_complex_protein_4"/>
</dbReference>
<dbReference type="PANTHER" id="PTHR12896:SF1">
    <property type="entry name" value="ELONGATOR COMPLEX PROTEIN 4"/>
    <property type="match status" value="1"/>
</dbReference>
<evidence type="ECO:0000256" key="3">
    <source>
        <dbReference type="ARBA" id="ARBA00005043"/>
    </source>
</evidence>
<gene>
    <name evidence="10" type="ORF">QJS04_geneDACA007811</name>
</gene>
<feature type="region of interest" description="Disordered" evidence="9">
    <location>
        <begin position="1"/>
        <end position="34"/>
    </location>
</feature>
<organism evidence="10 11">
    <name type="scientific">Acorus gramineus</name>
    <name type="common">Dwarf sweet flag</name>
    <dbReference type="NCBI Taxonomy" id="55184"/>
    <lineage>
        <taxon>Eukaryota</taxon>
        <taxon>Viridiplantae</taxon>
        <taxon>Streptophyta</taxon>
        <taxon>Embryophyta</taxon>
        <taxon>Tracheophyta</taxon>
        <taxon>Spermatophyta</taxon>
        <taxon>Magnoliopsida</taxon>
        <taxon>Liliopsida</taxon>
        <taxon>Acoraceae</taxon>
        <taxon>Acorus</taxon>
    </lineage>
</organism>
<evidence type="ECO:0000256" key="2">
    <source>
        <dbReference type="ARBA" id="ARBA00004496"/>
    </source>
</evidence>
<evidence type="ECO:0000256" key="9">
    <source>
        <dbReference type="SAM" id="MobiDB-lite"/>
    </source>
</evidence>
<evidence type="ECO:0000313" key="10">
    <source>
        <dbReference type="EMBL" id="KAK1273751.1"/>
    </source>
</evidence>
<evidence type="ECO:0000256" key="5">
    <source>
        <dbReference type="ARBA" id="ARBA00020265"/>
    </source>
</evidence>
<reference evidence="10" key="2">
    <citation type="submission" date="2023-06" db="EMBL/GenBank/DDBJ databases">
        <authorList>
            <person name="Ma L."/>
            <person name="Liu K.-W."/>
            <person name="Li Z."/>
            <person name="Hsiao Y.-Y."/>
            <person name="Qi Y."/>
            <person name="Fu T."/>
            <person name="Tang G."/>
            <person name="Zhang D."/>
            <person name="Sun W.-H."/>
            <person name="Liu D.-K."/>
            <person name="Li Y."/>
            <person name="Chen G.-Z."/>
            <person name="Liu X.-D."/>
            <person name="Liao X.-Y."/>
            <person name="Jiang Y.-T."/>
            <person name="Yu X."/>
            <person name="Hao Y."/>
            <person name="Huang J."/>
            <person name="Zhao X.-W."/>
            <person name="Ke S."/>
            <person name="Chen Y.-Y."/>
            <person name="Wu W.-L."/>
            <person name="Hsu J.-L."/>
            <person name="Lin Y.-F."/>
            <person name="Huang M.-D."/>
            <person name="Li C.-Y."/>
            <person name="Huang L."/>
            <person name="Wang Z.-W."/>
            <person name="Zhao X."/>
            <person name="Zhong W.-Y."/>
            <person name="Peng D.-H."/>
            <person name="Ahmad S."/>
            <person name="Lan S."/>
            <person name="Zhang J.-S."/>
            <person name="Tsai W.-C."/>
            <person name="Van De Peer Y."/>
            <person name="Liu Z.-J."/>
        </authorList>
    </citation>
    <scope>NUCLEOTIDE SEQUENCE</scope>
    <source>
        <strain evidence="10">SCP</strain>
        <tissue evidence="10">Leaves</tissue>
    </source>
</reference>
<dbReference type="PANTHER" id="PTHR12896">
    <property type="entry name" value="PAX6 NEIGHBOR PROTEIN PAXNEB"/>
    <property type="match status" value="1"/>
</dbReference>
<comment type="pathway">
    <text evidence="3">tRNA modification; 5-methoxycarbonylmethyl-2-thiouridine-tRNA biosynthesis.</text>
</comment>
<dbReference type="AlphaFoldDB" id="A0AAV9BBJ0"/>
<dbReference type="Gene3D" id="3.40.50.300">
    <property type="entry name" value="P-loop containing nucleotide triphosphate hydrolases"/>
    <property type="match status" value="1"/>
</dbReference>
<evidence type="ECO:0000256" key="6">
    <source>
        <dbReference type="ARBA" id="ARBA00022490"/>
    </source>
</evidence>
<feature type="region of interest" description="Disordered" evidence="9">
    <location>
        <begin position="371"/>
        <end position="394"/>
    </location>
</feature>
<name>A0AAV9BBJ0_ACOGR</name>
<dbReference type="Proteomes" id="UP001179952">
    <property type="component" value="Unassembled WGS sequence"/>
</dbReference>
<dbReference type="GO" id="GO:0008023">
    <property type="term" value="C:transcription elongation factor complex"/>
    <property type="evidence" value="ECO:0007669"/>
    <property type="project" value="TreeGrafter"/>
</dbReference>
<dbReference type="InterPro" id="IPR027417">
    <property type="entry name" value="P-loop_NTPase"/>
</dbReference>
<evidence type="ECO:0000256" key="7">
    <source>
        <dbReference type="ARBA" id="ARBA00022694"/>
    </source>
</evidence>
<dbReference type="Pfam" id="PF05625">
    <property type="entry name" value="PAXNEB"/>
    <property type="match status" value="1"/>
</dbReference>
<reference evidence="10" key="1">
    <citation type="journal article" date="2023" name="Nat. Commun.">
        <title>Diploid and tetraploid genomes of Acorus and the evolution of monocots.</title>
        <authorList>
            <person name="Ma L."/>
            <person name="Liu K.W."/>
            <person name="Li Z."/>
            <person name="Hsiao Y.Y."/>
            <person name="Qi Y."/>
            <person name="Fu T."/>
            <person name="Tang G.D."/>
            <person name="Zhang D."/>
            <person name="Sun W.H."/>
            <person name="Liu D.K."/>
            <person name="Li Y."/>
            <person name="Chen G.Z."/>
            <person name="Liu X.D."/>
            <person name="Liao X.Y."/>
            <person name="Jiang Y.T."/>
            <person name="Yu X."/>
            <person name="Hao Y."/>
            <person name="Huang J."/>
            <person name="Zhao X.W."/>
            <person name="Ke S."/>
            <person name="Chen Y.Y."/>
            <person name="Wu W.L."/>
            <person name="Hsu J.L."/>
            <person name="Lin Y.F."/>
            <person name="Huang M.D."/>
            <person name="Li C.Y."/>
            <person name="Huang L."/>
            <person name="Wang Z.W."/>
            <person name="Zhao X."/>
            <person name="Zhong W.Y."/>
            <person name="Peng D.H."/>
            <person name="Ahmad S."/>
            <person name="Lan S."/>
            <person name="Zhang J.S."/>
            <person name="Tsai W.C."/>
            <person name="Van de Peer Y."/>
            <person name="Liu Z.J."/>
        </authorList>
    </citation>
    <scope>NUCLEOTIDE SEQUENCE</scope>
    <source>
        <strain evidence="10">SCP</strain>
    </source>
</reference>
<keyword evidence="8" id="KW-0539">Nucleus</keyword>
<evidence type="ECO:0000256" key="1">
    <source>
        <dbReference type="ARBA" id="ARBA00004123"/>
    </source>
</evidence>